<reference evidence="1" key="1">
    <citation type="submission" date="2020-05" db="EMBL/GenBank/DDBJ databases">
        <authorList>
            <person name="Chiriac C."/>
            <person name="Salcher M."/>
            <person name="Ghai R."/>
            <person name="Kavagutti S V."/>
        </authorList>
    </citation>
    <scope>NUCLEOTIDE SEQUENCE</scope>
</reference>
<evidence type="ECO:0000313" key="1">
    <source>
        <dbReference type="EMBL" id="CAB4907363.1"/>
    </source>
</evidence>
<organism evidence="1">
    <name type="scientific">freshwater metagenome</name>
    <dbReference type="NCBI Taxonomy" id="449393"/>
    <lineage>
        <taxon>unclassified sequences</taxon>
        <taxon>metagenomes</taxon>
        <taxon>ecological metagenomes</taxon>
    </lineage>
</organism>
<dbReference type="AlphaFoldDB" id="A0A6J7GSY3"/>
<name>A0A6J7GSY3_9ZZZZ</name>
<proteinExistence type="predicted"/>
<dbReference type="AntiFam" id="ANF00205">
    <property type="entry name" value="Shadow ORF (opposite nemA)"/>
</dbReference>
<sequence>MDGGCAVRHEGPGDLHGVVVGVAVGQPVVRGDAHGHRHPARDDLADGVEDLQREAQPVRQAPAVGVGALVGGRGQERRQQVAVRGVHLDQVEPGVDRPAGRGGEVGDRGVQVGAGGFAGHVAARAVGQRAGPDDLPVAGLQRLVDALPHELGGALAPRVPDLDADLGRRPLVHEPGHPGPGVALLVGPQPGAAQGDPGLRGHAGHLGHHQAGAAQGLAAQVHQVELTGHALLGDVHVHGRQHDPVGQLQPADPDRLEHGRGGLAVPVPGGEGGLDLGGEHGVPVAQVLEGDPAGPGQQVEHELGRLLVRVHADPLEPLQRGLGRALGGLDHRLALVLVGGQSLLDRGVLVQAGGQRQRVLHGELGARADGEVRGVRRVAQQHQVALVPALVADGLEVQPLRVVGEHLVPGQLVGEDLPDPLDGVGVAHPGRELLALGGAEARALPDVVVHLDDEGRPGVGERVAVDLHRPPLRVLDDELEGLEDQVGAQPDVLVVPTVQRGAERLGVRRPDLGVQPVAGHHQVVGGAQLLDVGGQRAVVHGDAELGDPLLQDRQQLLAAHGGEALAAHGEGLPVDLDVDVGPPGEAGLHPLVHDLVGALDAAQRLVGEHDAEAERVVGGVALPDGDLVAAVQLAQQRGQVQATGPAADDRDLHDCSPVCGTAARIRPSWTTVARWTPSVS</sequence>
<gene>
    <name evidence="1" type="ORF">UFOPK3609_00625</name>
</gene>
<dbReference type="EMBL" id="CAFBMQ010000072">
    <property type="protein sequence ID" value="CAB4907363.1"/>
    <property type="molecule type" value="Genomic_DNA"/>
</dbReference>
<accession>A0A6J7GSY3</accession>
<protein>
    <submittedName>
        <fullName evidence="1">Unannotated protein</fullName>
    </submittedName>
</protein>